<feature type="region of interest" description="Disordered" evidence="3">
    <location>
        <begin position="802"/>
        <end position="824"/>
    </location>
</feature>
<dbReference type="Pfam" id="PF00443">
    <property type="entry name" value="UCH"/>
    <property type="match status" value="1"/>
</dbReference>
<keyword evidence="1" id="KW-0833">Ubl conjugation pathway</keyword>
<evidence type="ECO:0000259" key="4">
    <source>
        <dbReference type="PROSITE" id="PS50235"/>
    </source>
</evidence>
<dbReference type="PANTHER" id="PTHR22975:SF9">
    <property type="entry name" value="ECHINUS SPLICE FORM 3"/>
    <property type="match status" value="1"/>
</dbReference>
<evidence type="ECO:0000313" key="6">
    <source>
        <dbReference type="Proteomes" id="UP001153737"/>
    </source>
</evidence>
<evidence type="ECO:0000256" key="1">
    <source>
        <dbReference type="ARBA" id="ARBA00022786"/>
    </source>
</evidence>
<evidence type="ECO:0000256" key="2">
    <source>
        <dbReference type="ARBA" id="ARBA00022801"/>
    </source>
</evidence>
<feature type="domain" description="USP" evidence="4">
    <location>
        <begin position="1"/>
        <end position="320"/>
    </location>
</feature>
<feature type="region of interest" description="Disordered" evidence="3">
    <location>
        <begin position="965"/>
        <end position="1006"/>
    </location>
</feature>
<dbReference type="GO" id="GO:0016579">
    <property type="term" value="P:protein deubiquitination"/>
    <property type="evidence" value="ECO:0007669"/>
    <property type="project" value="InterPro"/>
</dbReference>
<name>A0A9N9X2J4_PHACE</name>
<gene>
    <name evidence="5" type="ORF">PHAECO_LOCUS11225</name>
</gene>
<feature type="compositionally biased region" description="Basic and acidic residues" evidence="3">
    <location>
        <begin position="815"/>
        <end position="824"/>
    </location>
</feature>
<feature type="region of interest" description="Disordered" evidence="3">
    <location>
        <begin position="1085"/>
        <end position="1105"/>
    </location>
</feature>
<feature type="region of interest" description="Disordered" evidence="3">
    <location>
        <begin position="455"/>
        <end position="485"/>
    </location>
</feature>
<organism evidence="5 6">
    <name type="scientific">Phaedon cochleariae</name>
    <name type="common">Mustard beetle</name>
    <dbReference type="NCBI Taxonomy" id="80249"/>
    <lineage>
        <taxon>Eukaryota</taxon>
        <taxon>Metazoa</taxon>
        <taxon>Ecdysozoa</taxon>
        <taxon>Arthropoda</taxon>
        <taxon>Hexapoda</taxon>
        <taxon>Insecta</taxon>
        <taxon>Pterygota</taxon>
        <taxon>Neoptera</taxon>
        <taxon>Endopterygota</taxon>
        <taxon>Coleoptera</taxon>
        <taxon>Polyphaga</taxon>
        <taxon>Cucujiformia</taxon>
        <taxon>Chrysomeloidea</taxon>
        <taxon>Chrysomelidae</taxon>
        <taxon>Chrysomelinae</taxon>
        <taxon>Chrysomelini</taxon>
        <taxon>Phaedon</taxon>
    </lineage>
</organism>
<dbReference type="Gene3D" id="3.90.70.10">
    <property type="entry name" value="Cysteine proteinases"/>
    <property type="match status" value="1"/>
</dbReference>
<dbReference type="InterPro" id="IPR038765">
    <property type="entry name" value="Papain-like_cys_pep_sf"/>
</dbReference>
<dbReference type="InterPro" id="IPR028889">
    <property type="entry name" value="USP"/>
</dbReference>
<feature type="compositionally biased region" description="Basic and acidic residues" evidence="3">
    <location>
        <begin position="728"/>
        <end position="745"/>
    </location>
</feature>
<reference evidence="5" key="2">
    <citation type="submission" date="2022-10" db="EMBL/GenBank/DDBJ databases">
        <authorList>
            <consortium name="ENA_rothamsted_submissions"/>
            <consortium name="culmorum"/>
            <person name="King R."/>
        </authorList>
    </citation>
    <scope>NUCLEOTIDE SEQUENCE</scope>
</reference>
<reference evidence="5" key="1">
    <citation type="submission" date="2022-01" db="EMBL/GenBank/DDBJ databases">
        <authorList>
            <person name="King R."/>
        </authorList>
    </citation>
    <scope>NUCLEOTIDE SEQUENCE</scope>
</reference>
<feature type="compositionally biased region" description="Basic and acidic residues" evidence="3">
    <location>
        <begin position="1085"/>
        <end position="1097"/>
    </location>
</feature>
<keyword evidence="2" id="KW-0378">Hydrolase</keyword>
<dbReference type="SUPFAM" id="SSF54001">
    <property type="entry name" value="Cysteine proteinases"/>
    <property type="match status" value="1"/>
</dbReference>
<keyword evidence="6" id="KW-1185">Reference proteome</keyword>
<proteinExistence type="predicted"/>
<accession>A0A9N9X2J4</accession>
<feature type="region of interest" description="Disordered" evidence="3">
    <location>
        <begin position="634"/>
        <end position="746"/>
    </location>
</feature>
<dbReference type="CDD" id="cd02257">
    <property type="entry name" value="Peptidase_C19"/>
    <property type="match status" value="1"/>
</dbReference>
<dbReference type="PROSITE" id="PS50235">
    <property type="entry name" value="USP_3"/>
    <property type="match status" value="1"/>
</dbReference>
<dbReference type="EMBL" id="OU896713">
    <property type="protein sequence ID" value="CAG9823814.1"/>
    <property type="molecule type" value="Genomic_DNA"/>
</dbReference>
<dbReference type="InterPro" id="IPR052398">
    <property type="entry name" value="Ubiquitin_hydrolase_53/54"/>
</dbReference>
<protein>
    <recommendedName>
        <fullName evidence="4">USP domain-containing protein</fullName>
    </recommendedName>
</protein>
<dbReference type="PANTHER" id="PTHR22975">
    <property type="entry name" value="UBIQUITIN SPECIFIC PROTEINASE"/>
    <property type="match status" value="1"/>
</dbReference>
<sequence length="1515" mass="171098">MTKGKPSRPKALYQIAKVLWHLDVFRRSFRELSGHVCMKEACIFCALKELFYQLQFSKETVLPPDSQPKGLIECFFDQNGFQLGLVEDATECFENILRRIHTHIAQDEEEDICNARHCITHQKFAMILVEQSVCRSCGASSETLSYTQMVHYVSTSALVYQGRLNADYSKYDRFGIHLRRAGGMGEVRKCSNVCGTVIQVCRTLTNRPDILSIGLVWNSERPTFEHVMEVLSIVDTSLRVSDVFTNVVDQRWGEQTVHELVGMVTYHGKHYSTFFFHTELRIWIHFDDTTVSEVGTRWDQVVEKCRKGRNHPLLLLYSLSDGTPVDTFHAPKQVTTLSQEWMTHRLSQTVLKRSVTPSPEKPAVCITRRAITPNIEGYSMSRDLPLIHTPSEYQNTSFLQKHISQQTSVADVPARRDDFNIGQPTNIPKIQTNIHRTLSNGSSSGLEGMFIPEQLNVPGRRDSGNWSGDRTSACSTSTNSMENPYSAGKLTEKYKVSKNQRTANDQSVGRGGINDAGYDSYSLSSNDSSSMTTLEHLMRMGHLAKIPEDYGNSNDNQNSPSCEILCEEADELLIKSRQLENEHDLVLALALCNAAASKARAATKAPYNNPQLMTMARMKHNTCIMRARSLHRRIENERDGNSSSHGRHSRQNSKDSDKQSKQSTKKPTVPWKDIPQPTKNIEIYATLPKKHDPMKTKLSRKSPDIEPVVIQNKSSTRESRSMFAFSKNTDRTREKRSKSEDRNKLSQDFSVATESINLNDTINNVKDTEVKVKEEKSKKQHKIKRKLLMGGFMKRKNRSMPDLTDAVDCQPPSTTKDENCISKDSFHSPTIASGYLSEGHLESSENNPNPNLERSKLMRKNFHSSIPKILTPVKVPPPPPLRTTSHLSANPSEPKVAAPRNDVGYAQNVQCLPKPIYSNNDSFSDESFYDDKINTLVTRAMVHSEQKQPHSQIDTGTDVVDGFPPRESLPHLELPPYPSPMGSVVHSRQGSEDFPPPPPPLDLSSLEEHLPFPQMKSREIVPQYNVTQSTEPISYADNYYRKQSLQNQAIVGHEKNHNGSSHVTTDPNNRKNFLFDKIQNVPSHKFESSSDRIRQESYDQVDSGGIGRRMNLPVYPDLAQKYNEFRRQIPNTSRVQGATDDGRMLTKKKSVSFCDQVILVATADEEDDHDVIPNPILERVLRTALTNNDTDVMRQDMANVVKELQSNTPHTPHASSARNLAEAENKEYSYCQKYLNQSSNGFVNAIDADNAAVKSVQHSIRSSPFLNDGLNGSAQRPSLTYQNEPCSIKSNRGPLLHPAVPTHVSMSHDRTNTQFESANSSNNQLNVHAIYGYQVKQPFPAHLPYPDRFQQGNFHQGSVPSTGHPSEMEYLNTRYMRNQYERVPVDTGTNAGRFFNPQRLLPNEMERQHIQSGMVPAIERRVPSLHLEPQGSFNQGTVHPTYESSNQLREKIAGFESKPLIGIEATTPRGIVVPIKKTNISANIECNLCRKKYVLAPMRYCRDCEFYMSKFKGCS</sequence>
<dbReference type="OrthoDB" id="205782at2759"/>
<dbReference type="Proteomes" id="UP001153737">
    <property type="component" value="Chromosome 7"/>
</dbReference>
<dbReference type="GO" id="GO:0004843">
    <property type="term" value="F:cysteine-type deubiquitinase activity"/>
    <property type="evidence" value="ECO:0007669"/>
    <property type="project" value="InterPro"/>
</dbReference>
<evidence type="ECO:0000256" key="3">
    <source>
        <dbReference type="SAM" id="MobiDB-lite"/>
    </source>
</evidence>
<dbReference type="InterPro" id="IPR001394">
    <property type="entry name" value="Peptidase_C19_UCH"/>
</dbReference>
<evidence type="ECO:0000313" key="5">
    <source>
        <dbReference type="EMBL" id="CAG9823814.1"/>
    </source>
</evidence>
<feature type="compositionally biased region" description="Polar residues" evidence="3">
    <location>
        <begin position="464"/>
        <end position="483"/>
    </location>
</feature>